<feature type="domain" description="Vitellogenin" evidence="6">
    <location>
        <begin position="24"/>
        <end position="907"/>
    </location>
</feature>
<feature type="compositionally biased region" description="Low complexity" evidence="4">
    <location>
        <begin position="1306"/>
        <end position="1329"/>
    </location>
</feature>
<feature type="domain" description="VWFD" evidence="7">
    <location>
        <begin position="1649"/>
        <end position="1846"/>
    </location>
</feature>
<feature type="region of interest" description="Disordered" evidence="4">
    <location>
        <begin position="1890"/>
        <end position="1964"/>
    </location>
</feature>
<keyword evidence="1" id="KW-1015">Disulfide bond</keyword>
<dbReference type="InterPro" id="IPR015819">
    <property type="entry name" value="Lipid_transp_b-sht_shell"/>
</dbReference>
<dbReference type="InterPro" id="IPR015255">
    <property type="entry name" value="Vitellinogen_open_b-sht"/>
</dbReference>
<evidence type="ECO:0000256" key="1">
    <source>
        <dbReference type="ARBA" id="ARBA00023157"/>
    </source>
</evidence>
<dbReference type="SMART" id="SM00638">
    <property type="entry name" value="LPD_N"/>
    <property type="match status" value="1"/>
</dbReference>
<keyword evidence="9" id="KW-1185">Reference proteome</keyword>
<name>A0A1D2M9A9_ORCCI</name>
<keyword evidence="5" id="KW-0732">Signal</keyword>
<evidence type="ECO:0000259" key="6">
    <source>
        <dbReference type="PROSITE" id="PS51211"/>
    </source>
</evidence>
<dbReference type="PROSITE" id="PS51211">
    <property type="entry name" value="VITELLOGENIN"/>
    <property type="match status" value="1"/>
</dbReference>
<comment type="caution">
    <text evidence="8">The sequence shown here is derived from an EMBL/GenBank/DDBJ whole genome shotgun (WGS) entry which is preliminary data.</text>
</comment>
<proteinExistence type="predicted"/>
<feature type="compositionally biased region" description="Low complexity" evidence="4">
    <location>
        <begin position="1897"/>
        <end position="1952"/>
    </location>
</feature>
<evidence type="ECO:0000259" key="7">
    <source>
        <dbReference type="PROSITE" id="PS51233"/>
    </source>
</evidence>
<feature type="compositionally biased region" description="Low complexity" evidence="4">
    <location>
        <begin position="231"/>
        <end position="244"/>
    </location>
</feature>
<dbReference type="GO" id="GO:0045735">
    <property type="term" value="F:nutrient reservoir activity"/>
    <property type="evidence" value="ECO:0007669"/>
    <property type="project" value="UniProtKB-KW"/>
</dbReference>
<dbReference type="Gene3D" id="2.20.80.10">
    <property type="entry name" value="Lipovitellin-phosvitin complex, chain A, domain 4"/>
    <property type="match status" value="1"/>
</dbReference>
<dbReference type="OrthoDB" id="160294at2759"/>
<feature type="compositionally biased region" description="Low complexity" evidence="4">
    <location>
        <begin position="1273"/>
        <end position="1294"/>
    </location>
</feature>
<organism evidence="8 9">
    <name type="scientific">Orchesella cincta</name>
    <name type="common">Springtail</name>
    <name type="synonym">Podura cincta</name>
    <dbReference type="NCBI Taxonomy" id="48709"/>
    <lineage>
        <taxon>Eukaryota</taxon>
        <taxon>Metazoa</taxon>
        <taxon>Ecdysozoa</taxon>
        <taxon>Arthropoda</taxon>
        <taxon>Hexapoda</taxon>
        <taxon>Collembola</taxon>
        <taxon>Entomobryomorpha</taxon>
        <taxon>Entomobryoidea</taxon>
        <taxon>Orchesellidae</taxon>
        <taxon>Orchesellinae</taxon>
        <taxon>Orchesella</taxon>
    </lineage>
</organism>
<feature type="chain" id="PRO_5008903659" evidence="5">
    <location>
        <begin position="20"/>
        <end position="1964"/>
    </location>
</feature>
<feature type="region of interest" description="Disordered" evidence="4">
    <location>
        <begin position="415"/>
        <end position="459"/>
    </location>
</feature>
<dbReference type="OMA" id="ISTAYQY"/>
<feature type="region of interest" description="Disordered" evidence="4">
    <location>
        <begin position="225"/>
        <end position="269"/>
    </location>
</feature>
<feature type="signal peptide" evidence="5">
    <location>
        <begin position="1"/>
        <end position="19"/>
    </location>
</feature>
<evidence type="ECO:0000313" key="8">
    <source>
        <dbReference type="EMBL" id="ODM89521.1"/>
    </source>
</evidence>
<dbReference type="Pfam" id="PF09172">
    <property type="entry name" value="Vit_open_b-sht"/>
    <property type="match status" value="1"/>
</dbReference>
<dbReference type="InterPro" id="IPR011030">
    <property type="entry name" value="Lipovitellin_superhlx_dom"/>
</dbReference>
<dbReference type="PROSITE" id="PS51233">
    <property type="entry name" value="VWFD"/>
    <property type="match status" value="1"/>
</dbReference>
<dbReference type="STRING" id="48709.A0A1D2M9A9"/>
<sequence>MKAAICLASLAILAGVITAAPFGWDPDTIYTYRTQCRYGAGMLGLEGPTVDNTQTDRAFIEVTYHLDIYQHEENKLYLNPRQFTAVIAQEQIDPREDPISSQKEVDIPEKYRKLLEKVMIVKLDPKSGVPESILVRANQPLTVAEKNIKRAQVQAFILNPGTSKLVVKGNVNRQTNSVRPSEQDDDAGFFYQVMEESIHGECQTYYSVSQTGPFQSLYQFEGQDVPVSDINNNNNADSNSQEQQQRPRSPKFAGSSQQSNEISEEGQQKTWPKAYDQFCKEGEQIYVIRKAVNLTACRDRPVLATVIPQELRECRPGDNTCKSLWDHVVYTRFLACGTSRQDFTIIEVNQEENFVYGTRVEENIEGRAIKNVTLLLKERTSANAAAEEMKNQGQQQYEIKSLVFEFDLEQQQEQLGGQQLRQPWQRKSSSRRHQSNSDSAEGPLGTYGPIQFPLQDQLPGLENPPLSAQLITNIVTQEQLEQHALYLVQEISHNIHDPKKSIAERETIALTTALSKTLRYLSQTQQINLYRTVSEQNSHDQELQVTATSVLADAMCASGTPASLVAVMKLIEDEQITDYRAAQNVMTFAQYARLPTKAFRERFWQFIKHPKVQRSQQIRTTALLAYSALLHESCVNARTKQSSYSYSLYGPLGQPEDVEPFVQDTIQKLEKLMQKREKDFKREQTSKAHEFSLYMAILGNVGHPSMLPIVQKVLDASNDVQEKSKALYALKHLIRPKDVNSPVQHSDGRVNVDENQNEVDRVEIDPVDYQVVQKKVVPLLMSVALDKTEHPTVRCIAIQMIVYSGADVTQWQMLAMNTWINDSEEVHYFTYTTMKNLAELQVAPTPLHKGMIIKARAVFPLCRPVNEQNASKSTNTFASGSVAALNAQFFRQMSWLGSRDSAWPTSFYFRNYLSFGSGALGVNPIEISLHFRTLQKVMDQVSATFGSSSSEESGEVNQYMKTILDTITKREMKENSHGSIYVNFRNGMQRLWQVDSLEKYLSWKSLSNYLSLRQGIPFNYQKTIQLAHHSMEFPTIFGLPMNVNVKLPTLFSLRGKARLNGNREDVQFHAEIDVVAGFKRHAKVSLKIPYIQKKIEAGLQTHVVVQAPFRVSYRQRSDEPIVFAITPAANINGTEPTGKIELLTFHRKPYVAIITDELYPTVSTQGGQMTIIRTIEPPTVSERHYPDVLGFAVSSKEVSDFRPENESPSAWSRFLALFKTPETFANFGSYGGQRVKYADRRVVLNVDASTSKTLLIVVAARRGPGSLDESFDTDLSSSSSSSSSTSESDESNSASREEQQNRLRQDQQSQSSSSSSSSSESNENSNSNEDSTEVLSKGRLVVVAILTKQKHLPAVPRTTAVVNLLKPEYPNQKQVVIQITKRTDKFQLRVAQGAAAEDSVRGLLTADSNSIKELAKAVIDPAYQGQQREFCAEISGKIVYPQYAHPNYLVTLRQVLLSRELKADVQGRIQFSDSCKDEDLKQNEIIISGELRRGQNMTEWARTKSPQAQKCAGDEAQEFSSSDDCLNVATQEAAALNKARLTIRWTENLPQPLQQAMYTGRDLLKARLMRHVYHNRFPQSPATGNSAIVNLRITPDSKFWFARILTNETELLINNVPSNRVIQAALPISALQTIGQNVQDAILGSDSQLTCQLEGRLISSFDNVVGQIQPEVAQGCRHLLAADGSGDNTMAIFATNVGTDNLKLQLILPQTRILLAGQQGVKRSQRAQTEPARDIVALVNGQVVSLPFTVRKPNQRPGSNDYVARIQPLPAGGVQVLTPKNDIFFDAQRVIIYADNIFRNQTVGMCGDCDGEKVADRRSRKDIPLSSATLLYADYAYEQIDGSHCTVNSEIKQQIKEEESLAKIRRGSGDSGSVSNLRWGRALFSRSKQQKAWQNRQVSSSSSSSSSSEEVQQQQAWGHQQQQTWGHQQQQTWEHQQQQQQQFHQQQQHVQQSGYRGNSNTRQG</sequence>
<dbReference type="Proteomes" id="UP000094527">
    <property type="component" value="Unassembled WGS sequence"/>
</dbReference>
<evidence type="ECO:0000313" key="9">
    <source>
        <dbReference type="Proteomes" id="UP000094527"/>
    </source>
</evidence>
<dbReference type="PANTHER" id="PTHR23345">
    <property type="entry name" value="VITELLOGENIN-RELATED"/>
    <property type="match status" value="1"/>
</dbReference>
<dbReference type="SMART" id="SM01169">
    <property type="entry name" value="DUF1943"/>
    <property type="match status" value="1"/>
</dbReference>
<evidence type="ECO:0000256" key="5">
    <source>
        <dbReference type="SAM" id="SignalP"/>
    </source>
</evidence>
<feature type="region of interest" description="Disordered" evidence="4">
    <location>
        <begin position="1267"/>
        <end position="1333"/>
    </location>
</feature>
<reference evidence="8 9" key="1">
    <citation type="journal article" date="2016" name="Genome Biol. Evol.">
        <title>Gene Family Evolution Reflects Adaptation to Soil Environmental Stressors in the Genome of the Collembolan Orchesella cincta.</title>
        <authorList>
            <person name="Faddeeva-Vakhrusheva A."/>
            <person name="Derks M.F."/>
            <person name="Anvar S.Y."/>
            <person name="Agamennone V."/>
            <person name="Suring W."/>
            <person name="Smit S."/>
            <person name="van Straalen N.M."/>
            <person name="Roelofs D."/>
        </authorList>
    </citation>
    <scope>NUCLEOTIDE SEQUENCE [LARGE SCALE GENOMIC DNA]</scope>
    <source>
        <tissue evidence="8">Mixed pool</tissue>
    </source>
</reference>
<evidence type="ECO:0000256" key="3">
    <source>
        <dbReference type="PROSITE-ProRule" id="PRU00557"/>
    </source>
</evidence>
<dbReference type="InterPro" id="IPR050733">
    <property type="entry name" value="Vitellogenin/Apolipophorin"/>
</dbReference>
<dbReference type="InterPro" id="IPR001846">
    <property type="entry name" value="VWF_type-D"/>
</dbReference>
<dbReference type="EMBL" id="LJIJ01002572">
    <property type="protein sequence ID" value="ODM89521.1"/>
    <property type="molecule type" value="Genomic_DNA"/>
</dbReference>
<feature type="compositionally biased region" description="Polar residues" evidence="4">
    <location>
        <begin position="1953"/>
        <end position="1964"/>
    </location>
</feature>
<dbReference type="SUPFAM" id="SSF56968">
    <property type="entry name" value="Lipovitellin-phosvitin complex, beta-sheet shell regions"/>
    <property type="match status" value="2"/>
</dbReference>
<dbReference type="InterPro" id="IPR001747">
    <property type="entry name" value="Vitellogenin_N"/>
</dbReference>
<keyword evidence="2" id="KW-0325">Glycoprotein</keyword>
<accession>A0A1D2M9A9</accession>
<evidence type="ECO:0000256" key="4">
    <source>
        <dbReference type="SAM" id="MobiDB-lite"/>
    </source>
</evidence>
<comment type="caution">
    <text evidence="3">Lacks conserved residue(s) required for the propagation of feature annotation.</text>
</comment>
<dbReference type="Gene3D" id="1.25.10.20">
    <property type="entry name" value="Vitellinogen, superhelical"/>
    <property type="match status" value="1"/>
</dbReference>
<dbReference type="PANTHER" id="PTHR23345:SF15">
    <property type="entry name" value="VITELLOGENIN 1-RELATED"/>
    <property type="match status" value="1"/>
</dbReference>
<feature type="compositionally biased region" description="Basic and acidic residues" evidence="4">
    <location>
        <begin position="1295"/>
        <end position="1305"/>
    </location>
</feature>
<protein>
    <submittedName>
        <fullName evidence="8">Vitellogenin</fullName>
    </submittedName>
</protein>
<evidence type="ECO:0000256" key="2">
    <source>
        <dbReference type="ARBA" id="ARBA00023180"/>
    </source>
</evidence>
<dbReference type="Pfam" id="PF01347">
    <property type="entry name" value="Vitellogenin_N"/>
    <property type="match status" value="2"/>
</dbReference>
<gene>
    <name evidence="8" type="ORF">Ocin01_17160</name>
</gene>
<dbReference type="GO" id="GO:0005319">
    <property type="term" value="F:lipid transporter activity"/>
    <property type="evidence" value="ECO:0007669"/>
    <property type="project" value="InterPro"/>
</dbReference>
<dbReference type="SUPFAM" id="SSF48431">
    <property type="entry name" value="Lipovitellin-phosvitin complex, superhelical domain"/>
    <property type="match status" value="1"/>
</dbReference>